<sequence length="57" mass="6813">FPPNVLASYPLVQIQRNAKLIIEYYPEKPALNGFFEVRLHQDFWRRKNHPEDDSVSK</sequence>
<keyword evidence="2" id="KW-1185">Reference proteome</keyword>
<dbReference type="EMBL" id="CAJVCH010065634">
    <property type="protein sequence ID" value="CAG7719910.1"/>
    <property type="molecule type" value="Genomic_DNA"/>
</dbReference>
<feature type="non-terminal residue" evidence="1">
    <location>
        <position position="1"/>
    </location>
</feature>
<name>A0A8J2NZD2_9HEXA</name>
<comment type="caution">
    <text evidence="1">The sequence shown here is derived from an EMBL/GenBank/DDBJ whole genome shotgun (WGS) entry which is preliminary data.</text>
</comment>
<gene>
    <name evidence="1" type="ORF">AFUS01_LOCUS9209</name>
</gene>
<accession>A0A8J2NZD2</accession>
<feature type="non-terminal residue" evidence="1">
    <location>
        <position position="57"/>
    </location>
</feature>
<proteinExistence type="predicted"/>
<evidence type="ECO:0000313" key="2">
    <source>
        <dbReference type="Proteomes" id="UP000708208"/>
    </source>
</evidence>
<dbReference type="OrthoDB" id="8545473at2759"/>
<dbReference type="Proteomes" id="UP000708208">
    <property type="component" value="Unassembled WGS sequence"/>
</dbReference>
<evidence type="ECO:0000313" key="1">
    <source>
        <dbReference type="EMBL" id="CAG7719910.1"/>
    </source>
</evidence>
<reference evidence="1" key="1">
    <citation type="submission" date="2021-06" db="EMBL/GenBank/DDBJ databases">
        <authorList>
            <person name="Hodson N. C."/>
            <person name="Mongue J. A."/>
            <person name="Jaron S. K."/>
        </authorList>
    </citation>
    <scope>NUCLEOTIDE SEQUENCE</scope>
</reference>
<dbReference type="AlphaFoldDB" id="A0A8J2NZD2"/>
<organism evidence="1 2">
    <name type="scientific">Allacma fusca</name>
    <dbReference type="NCBI Taxonomy" id="39272"/>
    <lineage>
        <taxon>Eukaryota</taxon>
        <taxon>Metazoa</taxon>
        <taxon>Ecdysozoa</taxon>
        <taxon>Arthropoda</taxon>
        <taxon>Hexapoda</taxon>
        <taxon>Collembola</taxon>
        <taxon>Symphypleona</taxon>
        <taxon>Sminthuridae</taxon>
        <taxon>Allacma</taxon>
    </lineage>
</organism>
<protein>
    <submittedName>
        <fullName evidence="1">Uncharacterized protein</fullName>
    </submittedName>
</protein>